<dbReference type="SUPFAM" id="SSF46894">
    <property type="entry name" value="C-terminal effector domain of the bipartite response regulators"/>
    <property type="match status" value="1"/>
</dbReference>
<dbReference type="EMBL" id="QZEY01000002">
    <property type="protein sequence ID" value="RJL34607.1"/>
    <property type="molecule type" value="Genomic_DNA"/>
</dbReference>
<protein>
    <submittedName>
        <fullName evidence="5">DNA-binding response regulator</fullName>
    </submittedName>
</protein>
<organism evidence="5 6">
    <name type="scientific">Bailinhaonella thermotolerans</name>
    <dbReference type="NCBI Taxonomy" id="1070861"/>
    <lineage>
        <taxon>Bacteria</taxon>
        <taxon>Bacillati</taxon>
        <taxon>Actinomycetota</taxon>
        <taxon>Actinomycetes</taxon>
        <taxon>Streptosporangiales</taxon>
        <taxon>Streptosporangiaceae</taxon>
        <taxon>Bailinhaonella</taxon>
    </lineage>
</organism>
<evidence type="ECO:0000256" key="1">
    <source>
        <dbReference type="ARBA" id="ARBA00023015"/>
    </source>
</evidence>
<dbReference type="GO" id="GO:0006355">
    <property type="term" value="P:regulation of DNA-templated transcription"/>
    <property type="evidence" value="ECO:0007669"/>
    <property type="project" value="InterPro"/>
</dbReference>
<dbReference type="OrthoDB" id="4456147at2"/>
<dbReference type="CDD" id="cd06170">
    <property type="entry name" value="LuxR_C_like"/>
    <property type="match status" value="1"/>
</dbReference>
<dbReference type="PROSITE" id="PS00622">
    <property type="entry name" value="HTH_LUXR_1"/>
    <property type="match status" value="1"/>
</dbReference>
<dbReference type="GO" id="GO:0003677">
    <property type="term" value="F:DNA binding"/>
    <property type="evidence" value="ECO:0007669"/>
    <property type="project" value="UniProtKB-KW"/>
</dbReference>
<dbReference type="Proteomes" id="UP000265768">
    <property type="component" value="Unassembled WGS sequence"/>
</dbReference>
<keyword evidence="6" id="KW-1185">Reference proteome</keyword>
<evidence type="ECO:0000259" key="4">
    <source>
        <dbReference type="PROSITE" id="PS50043"/>
    </source>
</evidence>
<evidence type="ECO:0000313" key="6">
    <source>
        <dbReference type="Proteomes" id="UP000265768"/>
    </source>
</evidence>
<keyword evidence="3" id="KW-0804">Transcription</keyword>
<dbReference type="PANTHER" id="PTHR44688:SF16">
    <property type="entry name" value="DNA-BINDING TRANSCRIPTIONAL ACTIVATOR DEVR_DOSR"/>
    <property type="match status" value="1"/>
</dbReference>
<comment type="caution">
    <text evidence="5">The sequence shown here is derived from an EMBL/GenBank/DDBJ whole genome shotgun (WGS) entry which is preliminary data.</text>
</comment>
<keyword evidence="1" id="KW-0805">Transcription regulation</keyword>
<dbReference type="PANTHER" id="PTHR44688">
    <property type="entry name" value="DNA-BINDING TRANSCRIPTIONAL ACTIVATOR DEVR_DOSR"/>
    <property type="match status" value="1"/>
</dbReference>
<accession>A0A3A4B7R2</accession>
<dbReference type="Gene3D" id="1.10.10.10">
    <property type="entry name" value="Winged helix-like DNA-binding domain superfamily/Winged helix DNA-binding domain"/>
    <property type="match status" value="1"/>
</dbReference>
<evidence type="ECO:0000256" key="2">
    <source>
        <dbReference type="ARBA" id="ARBA00023125"/>
    </source>
</evidence>
<proteinExistence type="predicted"/>
<evidence type="ECO:0000313" key="5">
    <source>
        <dbReference type="EMBL" id="RJL34607.1"/>
    </source>
</evidence>
<gene>
    <name evidence="5" type="ORF">D5H75_06110</name>
</gene>
<sequence>MVYVGVAFADESEVGPRERAILARLRRVLAPVIREQLRRGEAESPPRWPLTAREREVAELVAAGLTNRQIARRLGITLETVKKHLTHILAKTECPSRTVLAVAWQRRTAG</sequence>
<reference evidence="5 6" key="1">
    <citation type="submission" date="2018-09" db="EMBL/GenBank/DDBJ databases">
        <title>YIM 75507 draft genome.</title>
        <authorList>
            <person name="Tang S."/>
            <person name="Feng Y."/>
        </authorList>
    </citation>
    <scope>NUCLEOTIDE SEQUENCE [LARGE SCALE GENOMIC DNA]</scope>
    <source>
        <strain evidence="5 6">YIM 75507</strain>
    </source>
</reference>
<dbReference type="SMART" id="SM00421">
    <property type="entry name" value="HTH_LUXR"/>
    <property type="match status" value="1"/>
</dbReference>
<dbReference type="PRINTS" id="PR00038">
    <property type="entry name" value="HTHLUXR"/>
</dbReference>
<dbReference type="Pfam" id="PF00196">
    <property type="entry name" value="GerE"/>
    <property type="match status" value="1"/>
</dbReference>
<dbReference type="PROSITE" id="PS50043">
    <property type="entry name" value="HTH_LUXR_2"/>
    <property type="match status" value="1"/>
</dbReference>
<dbReference type="InterPro" id="IPR036388">
    <property type="entry name" value="WH-like_DNA-bd_sf"/>
</dbReference>
<feature type="domain" description="HTH luxR-type" evidence="4">
    <location>
        <begin position="41"/>
        <end position="108"/>
    </location>
</feature>
<dbReference type="InterPro" id="IPR000792">
    <property type="entry name" value="Tscrpt_reg_LuxR_C"/>
</dbReference>
<keyword evidence="2 5" id="KW-0238">DNA-binding</keyword>
<dbReference type="AlphaFoldDB" id="A0A3A4B7R2"/>
<dbReference type="InterPro" id="IPR016032">
    <property type="entry name" value="Sig_transdc_resp-reg_C-effctor"/>
</dbReference>
<evidence type="ECO:0000256" key="3">
    <source>
        <dbReference type="ARBA" id="ARBA00023163"/>
    </source>
</evidence>
<name>A0A3A4B7R2_9ACTN</name>